<proteinExistence type="predicted"/>
<comment type="caution">
    <text evidence="1">The sequence shown here is derived from an EMBL/GenBank/DDBJ whole genome shotgun (WGS) entry which is preliminary data.</text>
</comment>
<dbReference type="AlphaFoldDB" id="A0A8E3B2G8"/>
<reference evidence="1 2" key="1">
    <citation type="submission" date="2018-05" db="EMBL/GenBank/DDBJ databases">
        <title>Genomic Encyclopedia of Type Strains, Phase IV (KMG-IV): sequencing the most valuable type-strain genomes for metagenomic binning, comparative biology and taxonomic classification.</title>
        <authorList>
            <person name="Goeker M."/>
        </authorList>
    </citation>
    <scope>NUCLEOTIDE SEQUENCE [LARGE SCALE GENOMIC DNA]</scope>
    <source>
        <strain evidence="1 2">DSM 2626</strain>
    </source>
</reference>
<accession>A0A8E3B2G8</accession>
<gene>
    <name evidence="1" type="ORF">C8D77_11377</name>
</gene>
<organism evidence="1 2">
    <name type="scientific">Rhizobium loti</name>
    <name type="common">Mesorhizobium loti</name>
    <dbReference type="NCBI Taxonomy" id="381"/>
    <lineage>
        <taxon>Bacteria</taxon>
        <taxon>Pseudomonadati</taxon>
        <taxon>Pseudomonadota</taxon>
        <taxon>Alphaproteobacteria</taxon>
        <taxon>Hyphomicrobiales</taxon>
        <taxon>Phyllobacteriaceae</taxon>
        <taxon>Mesorhizobium</taxon>
    </lineage>
</organism>
<protein>
    <submittedName>
        <fullName evidence="1">Uncharacterized protein</fullName>
    </submittedName>
</protein>
<dbReference type="RefSeq" id="WP_164548508.1">
    <property type="nucleotide sequence ID" value="NZ_QGGH01000013.1"/>
</dbReference>
<dbReference type="GeneID" id="61056676"/>
<sequence>MDDGVSSVSIPSYNFPLAIDTAKKAKAGQKVDISGFATRVDEEDEKVTVRIDGGGLVTMDCRCYRKPLHDVRE</sequence>
<dbReference type="Proteomes" id="UP000245631">
    <property type="component" value="Unassembled WGS sequence"/>
</dbReference>
<evidence type="ECO:0000313" key="1">
    <source>
        <dbReference type="EMBL" id="PWJ87988.1"/>
    </source>
</evidence>
<dbReference type="EMBL" id="QGGH01000013">
    <property type="protein sequence ID" value="PWJ87988.1"/>
    <property type="molecule type" value="Genomic_DNA"/>
</dbReference>
<evidence type="ECO:0000313" key="2">
    <source>
        <dbReference type="Proteomes" id="UP000245631"/>
    </source>
</evidence>
<name>A0A8E3B2G8_RHILI</name>